<proteinExistence type="predicted"/>
<evidence type="ECO:0000259" key="1">
    <source>
        <dbReference type="Pfam" id="PF14588"/>
    </source>
</evidence>
<dbReference type="AlphaFoldDB" id="D8JSV8"/>
<evidence type="ECO:0000313" key="3">
    <source>
        <dbReference type="Proteomes" id="UP000002033"/>
    </source>
</evidence>
<dbReference type="OrthoDB" id="9806350at2"/>
<gene>
    <name evidence="2" type="ordered locus">Hden_0622</name>
</gene>
<dbReference type="InterPro" id="IPR013813">
    <property type="entry name" value="Endoribo_LPSP/chorism_mut-like"/>
</dbReference>
<dbReference type="RefSeq" id="WP_013214660.1">
    <property type="nucleotide sequence ID" value="NC_014313.1"/>
</dbReference>
<sequence length="153" mass="15911">MSDAERRLADLGLKLPEAPQPVANYVPHIVSGDQLFISGQIAKDETGRVLTGLLGTDVSVEDGRIAARFAALSLLAQAKAALGTLDRVAQVLRVTGFVASAPGFYEQPAVINGASDLLVAALGDAGRHTRSAVGVANLPLNTCVEIDAIIKIR</sequence>
<name>D8JSV8_HYPDA</name>
<dbReference type="HOGENOM" id="CLU_104845_0_1_5"/>
<organism evidence="2 3">
    <name type="scientific">Hyphomicrobium denitrificans (strain ATCC 51888 / DSM 1869 / NCIMB 11706 / TK 0415)</name>
    <dbReference type="NCBI Taxonomy" id="582899"/>
    <lineage>
        <taxon>Bacteria</taxon>
        <taxon>Pseudomonadati</taxon>
        <taxon>Pseudomonadota</taxon>
        <taxon>Alphaproteobacteria</taxon>
        <taxon>Hyphomicrobiales</taxon>
        <taxon>Hyphomicrobiaceae</taxon>
        <taxon>Hyphomicrobium</taxon>
    </lineage>
</organism>
<dbReference type="InterPro" id="IPR035959">
    <property type="entry name" value="RutC-like_sf"/>
</dbReference>
<reference evidence="3" key="1">
    <citation type="journal article" date="2011" name="J. Bacteriol.">
        <title>Genome sequences of eight morphologically diverse alphaproteobacteria.</title>
        <authorList>
            <consortium name="US DOE Joint Genome Institute"/>
            <person name="Brown P.J."/>
            <person name="Kysela D.T."/>
            <person name="Buechlein A."/>
            <person name="Hemmerich C."/>
            <person name="Brun Y.V."/>
        </authorList>
    </citation>
    <scope>NUCLEOTIDE SEQUENCE [LARGE SCALE GENOMIC DNA]</scope>
    <source>
        <strain evidence="3">ATCC 51888 / DSM 1869 / NCIB 11706 / TK 0415</strain>
    </source>
</reference>
<keyword evidence="3" id="KW-1185">Reference proteome</keyword>
<dbReference type="CDD" id="cd02199">
    <property type="entry name" value="YjgF_YER057c_UK114_like_1"/>
    <property type="match status" value="1"/>
</dbReference>
<dbReference type="PANTHER" id="PTHR43760:SF1">
    <property type="entry name" value="ENDORIBONUCLEASE L-PSP_CHORISMATE MUTASE-LIKE DOMAIN-CONTAINING PROTEIN"/>
    <property type="match status" value="1"/>
</dbReference>
<dbReference type="Proteomes" id="UP000002033">
    <property type="component" value="Chromosome"/>
</dbReference>
<evidence type="ECO:0000313" key="2">
    <source>
        <dbReference type="EMBL" id="ADJ22443.1"/>
    </source>
</evidence>
<dbReference type="EMBL" id="CP002083">
    <property type="protein sequence ID" value="ADJ22443.1"/>
    <property type="molecule type" value="Genomic_DNA"/>
</dbReference>
<dbReference type="STRING" id="582899.Hden_0622"/>
<feature type="domain" description="Endoribonuclease L-PSP/chorismate mutase-like" evidence="1">
    <location>
        <begin position="5"/>
        <end position="143"/>
    </location>
</feature>
<accession>D8JSV8</accession>
<dbReference type="Pfam" id="PF14588">
    <property type="entry name" value="YjgF_endoribonc"/>
    <property type="match status" value="1"/>
</dbReference>
<dbReference type="eggNOG" id="COG0251">
    <property type="taxonomic scope" value="Bacteria"/>
</dbReference>
<dbReference type="KEGG" id="hdn:Hden_0622"/>
<protein>
    <submittedName>
        <fullName evidence="2">Endoribonuclease L-PSP</fullName>
    </submittedName>
</protein>
<dbReference type="PANTHER" id="PTHR43760">
    <property type="entry name" value="ENDORIBONUCLEASE-RELATED"/>
    <property type="match status" value="1"/>
</dbReference>
<dbReference type="Gene3D" id="3.30.1330.40">
    <property type="entry name" value="RutC-like"/>
    <property type="match status" value="1"/>
</dbReference>
<dbReference type="SUPFAM" id="SSF55298">
    <property type="entry name" value="YjgF-like"/>
    <property type="match status" value="1"/>
</dbReference>